<comment type="subcellular location">
    <subcellularLocation>
        <location evidence="1">Cell membrane</location>
        <topology evidence="1">Multi-pass membrane protein</topology>
    </subcellularLocation>
</comment>
<sequence length="483" mass="55048">MIYGLTTIISRTLGFVITPILTRNFTEAAYGIFTHVYAYVSLVNAVLAFGMETTFFRYLQNKEGDKQRVYDSSLFVTLLMTAIFLITIFTFSTPIAMFVGERENISDYTTYVKIVGLIVAADALAVIPFAKLRADGRPIRYGVIKLVNIFTYLGFVLLFLYGLPWLTEHSSFWKDLSAGWFRKDWLGNVFLANLAASLVTLMMLLPQLLSFRFRVDTVMLRKMLTYSFPIMIANISFIINENLDKMMFPKLIPGIEGDRELGVYGAVTKLAVFLNLFVMAFRLGAEPFFFSYAKNENAKKTYAMIMRYFVLAMILVMVGICANLDWLKLFIRGKAEDVAGYWEGLFIVPVLLFNYVLLGIYINLSVWYKLSDQTRYGLYISGIGALMTIVLNLLLIPKYSYTGAALSTTVAYFTMVILSYVWGQKNYPIPYESLKIAAYLLIGVVLSFIAYQLNFWFANVLFLALIGVVAYSERGLIKRFIRR</sequence>
<keyword evidence="8" id="KW-1185">Reference proteome</keyword>
<feature type="transmembrane region" description="Helical" evidence="6">
    <location>
        <begin position="305"/>
        <end position="326"/>
    </location>
</feature>
<gene>
    <name evidence="7" type="ORF">GCM10022216_29940</name>
</gene>
<evidence type="ECO:0000256" key="4">
    <source>
        <dbReference type="ARBA" id="ARBA00022989"/>
    </source>
</evidence>
<evidence type="ECO:0000256" key="2">
    <source>
        <dbReference type="ARBA" id="ARBA00022475"/>
    </source>
</evidence>
<feature type="transmembrane region" description="Helical" evidence="6">
    <location>
        <begin position="28"/>
        <end position="51"/>
    </location>
</feature>
<feature type="transmembrane region" description="Helical" evidence="6">
    <location>
        <begin position="401"/>
        <end position="422"/>
    </location>
</feature>
<feature type="transmembrane region" description="Helical" evidence="6">
    <location>
        <begin position="457"/>
        <end position="477"/>
    </location>
</feature>
<protein>
    <submittedName>
        <fullName evidence="7">Polysaccharide biosynthesis C-terminal domain-containing protein</fullName>
    </submittedName>
</protein>
<name>A0ABP7Z249_9SPHI</name>
<accession>A0ABP7Z249</accession>
<evidence type="ECO:0000313" key="7">
    <source>
        <dbReference type="EMBL" id="GAA4145727.1"/>
    </source>
</evidence>
<dbReference type="Pfam" id="PF01554">
    <property type="entry name" value="MatE"/>
    <property type="match status" value="1"/>
</dbReference>
<feature type="transmembrane region" description="Helical" evidence="6">
    <location>
        <begin position="185"/>
        <end position="211"/>
    </location>
</feature>
<comment type="caution">
    <text evidence="7">The sequence shown here is derived from an EMBL/GenBank/DDBJ whole genome shotgun (WGS) entry which is preliminary data.</text>
</comment>
<feature type="transmembrane region" description="Helical" evidence="6">
    <location>
        <begin position="111"/>
        <end position="130"/>
    </location>
</feature>
<feature type="transmembrane region" description="Helical" evidence="6">
    <location>
        <begin position="263"/>
        <end position="284"/>
    </location>
</feature>
<feature type="transmembrane region" description="Helical" evidence="6">
    <location>
        <begin position="142"/>
        <end position="165"/>
    </location>
</feature>
<dbReference type="EMBL" id="BAAAZI010000012">
    <property type="protein sequence ID" value="GAA4145727.1"/>
    <property type="molecule type" value="Genomic_DNA"/>
</dbReference>
<evidence type="ECO:0000256" key="3">
    <source>
        <dbReference type="ARBA" id="ARBA00022692"/>
    </source>
</evidence>
<evidence type="ECO:0000256" key="5">
    <source>
        <dbReference type="ARBA" id="ARBA00023136"/>
    </source>
</evidence>
<dbReference type="PANTHER" id="PTHR30250:SF11">
    <property type="entry name" value="O-ANTIGEN TRANSPORTER-RELATED"/>
    <property type="match status" value="1"/>
</dbReference>
<proteinExistence type="predicted"/>
<dbReference type="InterPro" id="IPR002797">
    <property type="entry name" value="Polysacc_synth"/>
</dbReference>
<dbReference type="RefSeq" id="WP_344675600.1">
    <property type="nucleotide sequence ID" value="NZ_BAAAZI010000012.1"/>
</dbReference>
<evidence type="ECO:0000256" key="6">
    <source>
        <dbReference type="SAM" id="Phobius"/>
    </source>
</evidence>
<feature type="transmembrane region" description="Helical" evidence="6">
    <location>
        <begin position="434"/>
        <end position="451"/>
    </location>
</feature>
<dbReference type="PANTHER" id="PTHR30250">
    <property type="entry name" value="PST FAMILY PREDICTED COLANIC ACID TRANSPORTER"/>
    <property type="match status" value="1"/>
</dbReference>
<keyword evidence="2" id="KW-1003">Cell membrane</keyword>
<dbReference type="InterPro" id="IPR002528">
    <property type="entry name" value="MATE_fam"/>
</dbReference>
<reference evidence="8" key="1">
    <citation type="journal article" date="2019" name="Int. J. Syst. Evol. Microbiol.">
        <title>The Global Catalogue of Microorganisms (GCM) 10K type strain sequencing project: providing services to taxonomists for standard genome sequencing and annotation.</title>
        <authorList>
            <consortium name="The Broad Institute Genomics Platform"/>
            <consortium name="The Broad Institute Genome Sequencing Center for Infectious Disease"/>
            <person name="Wu L."/>
            <person name="Ma J."/>
        </authorList>
    </citation>
    <scope>NUCLEOTIDE SEQUENCE [LARGE SCALE GENOMIC DNA]</scope>
    <source>
        <strain evidence="8">JCM 16704</strain>
    </source>
</reference>
<feature type="transmembrane region" description="Helical" evidence="6">
    <location>
        <begin position="376"/>
        <end position="395"/>
    </location>
</feature>
<evidence type="ECO:0000313" key="8">
    <source>
        <dbReference type="Proteomes" id="UP001500101"/>
    </source>
</evidence>
<dbReference type="InterPro" id="IPR050833">
    <property type="entry name" value="Poly_Biosynth_Transport"/>
</dbReference>
<dbReference type="Pfam" id="PF01943">
    <property type="entry name" value="Polysacc_synt"/>
    <property type="match status" value="1"/>
</dbReference>
<keyword evidence="5 6" id="KW-0472">Membrane</keyword>
<organism evidence="7 8">
    <name type="scientific">Sphingobacterium kyonggiense</name>
    <dbReference type="NCBI Taxonomy" id="714075"/>
    <lineage>
        <taxon>Bacteria</taxon>
        <taxon>Pseudomonadati</taxon>
        <taxon>Bacteroidota</taxon>
        <taxon>Sphingobacteriia</taxon>
        <taxon>Sphingobacteriales</taxon>
        <taxon>Sphingobacteriaceae</taxon>
        <taxon>Sphingobacterium</taxon>
    </lineage>
</organism>
<feature type="transmembrane region" description="Helical" evidence="6">
    <location>
        <begin position="223"/>
        <end position="243"/>
    </location>
</feature>
<keyword evidence="4 6" id="KW-1133">Transmembrane helix</keyword>
<dbReference type="Proteomes" id="UP001500101">
    <property type="component" value="Unassembled WGS sequence"/>
</dbReference>
<evidence type="ECO:0000256" key="1">
    <source>
        <dbReference type="ARBA" id="ARBA00004651"/>
    </source>
</evidence>
<feature type="transmembrane region" description="Helical" evidence="6">
    <location>
        <begin position="346"/>
        <end position="364"/>
    </location>
</feature>
<feature type="transmembrane region" description="Helical" evidence="6">
    <location>
        <begin position="72"/>
        <end position="99"/>
    </location>
</feature>
<keyword evidence="3 6" id="KW-0812">Transmembrane</keyword>